<dbReference type="InterPro" id="IPR016169">
    <property type="entry name" value="FAD-bd_PCMH_sub2"/>
</dbReference>
<evidence type="ECO:0000313" key="13">
    <source>
        <dbReference type="EMBL" id="MQT18419.1"/>
    </source>
</evidence>
<feature type="transmembrane region" description="Helical" evidence="10">
    <location>
        <begin position="138"/>
        <end position="160"/>
    </location>
</feature>
<feature type="transmembrane region" description="Helical" evidence="10">
    <location>
        <begin position="67"/>
        <end position="86"/>
    </location>
</feature>
<reference evidence="13 14" key="1">
    <citation type="submission" date="2019-09" db="EMBL/GenBank/DDBJ databases">
        <title>Polymorphobacter sp. isolated from a lake in China.</title>
        <authorList>
            <person name="Liu Z."/>
        </authorList>
    </citation>
    <scope>NUCLEOTIDE SEQUENCE [LARGE SCALE GENOMIC DNA]</scope>
    <source>
        <strain evidence="13 14">D40P</strain>
    </source>
</reference>
<dbReference type="PROSITE" id="PS51846">
    <property type="entry name" value="CNNM"/>
    <property type="match status" value="1"/>
</dbReference>
<dbReference type="SMART" id="SM01091">
    <property type="entry name" value="CorC_HlyC"/>
    <property type="match status" value="1"/>
</dbReference>
<evidence type="ECO:0000256" key="6">
    <source>
        <dbReference type="ARBA" id="ARBA00023122"/>
    </source>
</evidence>
<dbReference type="OrthoDB" id="9805314at2"/>
<feature type="transmembrane region" description="Helical" evidence="10">
    <location>
        <begin position="106"/>
        <end position="126"/>
    </location>
</feature>
<keyword evidence="14" id="KW-1185">Reference proteome</keyword>
<evidence type="ECO:0000256" key="2">
    <source>
        <dbReference type="ARBA" id="ARBA00006446"/>
    </source>
</evidence>
<comment type="subcellular location">
    <subcellularLocation>
        <location evidence="1">Membrane</location>
        <topology evidence="1">Multi-pass membrane protein</topology>
    </subcellularLocation>
</comment>
<feature type="domain" description="CNNM transmembrane" evidence="12">
    <location>
        <begin position="1"/>
        <end position="203"/>
    </location>
</feature>
<evidence type="ECO:0000256" key="3">
    <source>
        <dbReference type="ARBA" id="ARBA00022692"/>
    </source>
</evidence>
<dbReference type="PANTHER" id="PTHR22777">
    <property type="entry name" value="HEMOLYSIN-RELATED"/>
    <property type="match status" value="1"/>
</dbReference>
<organism evidence="13 14">
    <name type="scientific">Sandarakinorhabdus fusca</name>
    <dbReference type="NCBI Taxonomy" id="1439888"/>
    <lineage>
        <taxon>Bacteria</taxon>
        <taxon>Pseudomonadati</taxon>
        <taxon>Pseudomonadota</taxon>
        <taxon>Alphaproteobacteria</taxon>
        <taxon>Sphingomonadales</taxon>
        <taxon>Sphingosinicellaceae</taxon>
        <taxon>Sandarakinorhabdus</taxon>
    </lineage>
</organism>
<dbReference type="Pfam" id="PF03471">
    <property type="entry name" value="CorC_HlyC"/>
    <property type="match status" value="1"/>
</dbReference>
<dbReference type="EMBL" id="WIOL01000006">
    <property type="protein sequence ID" value="MQT18419.1"/>
    <property type="molecule type" value="Genomic_DNA"/>
</dbReference>
<keyword evidence="6 8" id="KW-0129">CBS domain</keyword>
<dbReference type="Gene3D" id="3.10.580.10">
    <property type="entry name" value="CBS-domain"/>
    <property type="match status" value="1"/>
</dbReference>
<evidence type="ECO:0000313" key="14">
    <source>
        <dbReference type="Proteomes" id="UP000481327"/>
    </source>
</evidence>
<comment type="similarity">
    <text evidence="2">Belongs to the UPF0053 family. Hemolysin C subfamily.</text>
</comment>
<evidence type="ECO:0000259" key="11">
    <source>
        <dbReference type="PROSITE" id="PS51371"/>
    </source>
</evidence>
<protein>
    <submittedName>
        <fullName evidence="13">DUF21 domain-containing protein</fullName>
    </submittedName>
</protein>
<keyword evidence="7 9" id="KW-0472">Membrane</keyword>
<feature type="transmembrane region" description="Helical" evidence="10">
    <location>
        <begin position="6"/>
        <end position="30"/>
    </location>
</feature>
<dbReference type="InterPro" id="IPR005170">
    <property type="entry name" value="Transptr-assoc_dom"/>
</dbReference>
<keyword evidence="3 9" id="KW-0812">Transmembrane</keyword>
<dbReference type="Gene3D" id="3.30.465.10">
    <property type="match status" value="1"/>
</dbReference>
<dbReference type="PANTHER" id="PTHR22777:SF17">
    <property type="entry name" value="UPF0053 PROTEIN SLL0260"/>
    <property type="match status" value="1"/>
</dbReference>
<evidence type="ECO:0000256" key="10">
    <source>
        <dbReference type="SAM" id="Phobius"/>
    </source>
</evidence>
<dbReference type="InterPro" id="IPR046342">
    <property type="entry name" value="CBS_dom_sf"/>
</dbReference>
<dbReference type="Pfam" id="PF01595">
    <property type="entry name" value="CNNM"/>
    <property type="match status" value="1"/>
</dbReference>
<dbReference type="InterPro" id="IPR000644">
    <property type="entry name" value="CBS_dom"/>
</dbReference>
<evidence type="ECO:0000256" key="8">
    <source>
        <dbReference type="PROSITE-ProRule" id="PRU00703"/>
    </source>
</evidence>
<dbReference type="InterPro" id="IPR036318">
    <property type="entry name" value="FAD-bd_PCMH-like_sf"/>
</dbReference>
<dbReference type="AlphaFoldDB" id="A0A7C9KJZ5"/>
<keyword evidence="4" id="KW-0677">Repeat</keyword>
<feature type="domain" description="CBS" evidence="11">
    <location>
        <begin position="222"/>
        <end position="281"/>
    </location>
</feature>
<dbReference type="Proteomes" id="UP000481327">
    <property type="component" value="Unassembled WGS sequence"/>
</dbReference>
<dbReference type="RefSeq" id="WP_152578886.1">
    <property type="nucleotide sequence ID" value="NZ_JAATJI010000001.1"/>
</dbReference>
<accession>A0A7C9KJZ5</accession>
<dbReference type="PROSITE" id="PS51371">
    <property type="entry name" value="CBS"/>
    <property type="match status" value="2"/>
</dbReference>
<evidence type="ECO:0000256" key="7">
    <source>
        <dbReference type="ARBA" id="ARBA00023136"/>
    </source>
</evidence>
<sequence length="439" mass="47189">MQPFPWLDVAIILALILLNGFFAMSEMAIVSSRRPRLRGMATAGHRGARTALGLAENPSAFLSTVQIGITLVGILNGAYSGATLALPVGQRLSALFGFREALAQEIGFGVVIVITTYLSLIVGELVPKQFALRSPEKLASAVAPVMKIVARVATPAVWALDRSSAAVFKLLGQARDGDNRVTEEELRSVVQEAETAGVIEESERQMISGIMRLADRRVRGVMTPRGAVDWIDADMTEAAIRAHLAASPHTRLPVARGTVDNIIGVLQARDVVQALIEGRPLDIAALARPAPVIPDVIDAVDALAVLRDAPIPIALVHDEYGHFEGIVTPADLLAAIAGEFRSDVDDANDPPAVERDDGSWLFSGALPADEMADRLGFDLAADRDYETVAGFVLEHFRHLPETGETFTLKRWKFEIVDMDGRKVDKVLAVPVRSAPGPLD</sequence>
<dbReference type="CDD" id="cd04590">
    <property type="entry name" value="CBS_pair_CorC_HlyC_assoc"/>
    <property type="match status" value="1"/>
</dbReference>
<dbReference type="GO" id="GO:0050660">
    <property type="term" value="F:flavin adenine dinucleotide binding"/>
    <property type="evidence" value="ECO:0007669"/>
    <property type="project" value="InterPro"/>
</dbReference>
<evidence type="ECO:0000259" key="12">
    <source>
        <dbReference type="PROSITE" id="PS51846"/>
    </source>
</evidence>
<feature type="domain" description="CBS" evidence="11">
    <location>
        <begin position="286"/>
        <end position="344"/>
    </location>
</feature>
<name>A0A7C9KJZ5_9SPHN</name>
<proteinExistence type="inferred from homology"/>
<dbReference type="Pfam" id="PF00571">
    <property type="entry name" value="CBS"/>
    <property type="match status" value="1"/>
</dbReference>
<evidence type="ECO:0000256" key="9">
    <source>
        <dbReference type="PROSITE-ProRule" id="PRU01193"/>
    </source>
</evidence>
<dbReference type="GO" id="GO:0005886">
    <property type="term" value="C:plasma membrane"/>
    <property type="evidence" value="ECO:0007669"/>
    <property type="project" value="TreeGrafter"/>
</dbReference>
<gene>
    <name evidence="13" type="ORF">F3168_14280</name>
</gene>
<comment type="caution">
    <text evidence="13">The sequence shown here is derived from an EMBL/GenBank/DDBJ whole genome shotgun (WGS) entry which is preliminary data.</text>
</comment>
<evidence type="ECO:0000256" key="1">
    <source>
        <dbReference type="ARBA" id="ARBA00004141"/>
    </source>
</evidence>
<dbReference type="SUPFAM" id="SSF54631">
    <property type="entry name" value="CBS-domain pair"/>
    <property type="match status" value="1"/>
</dbReference>
<dbReference type="InterPro" id="IPR002550">
    <property type="entry name" value="CNNM"/>
</dbReference>
<keyword evidence="5 9" id="KW-1133">Transmembrane helix</keyword>
<dbReference type="InterPro" id="IPR044751">
    <property type="entry name" value="Ion_transp-like_CBS"/>
</dbReference>
<dbReference type="SUPFAM" id="SSF56176">
    <property type="entry name" value="FAD-binding/transporter-associated domain-like"/>
    <property type="match status" value="1"/>
</dbReference>
<evidence type="ECO:0000256" key="5">
    <source>
        <dbReference type="ARBA" id="ARBA00022989"/>
    </source>
</evidence>
<evidence type="ECO:0000256" key="4">
    <source>
        <dbReference type="ARBA" id="ARBA00022737"/>
    </source>
</evidence>